<proteinExistence type="predicted"/>
<feature type="transmembrane region" description="Helical" evidence="1">
    <location>
        <begin position="31"/>
        <end position="55"/>
    </location>
</feature>
<dbReference type="EMBL" id="VFQC01000003">
    <property type="protein sequence ID" value="TQN27861.1"/>
    <property type="molecule type" value="Genomic_DNA"/>
</dbReference>
<evidence type="ECO:0008006" key="4">
    <source>
        <dbReference type="Google" id="ProtNLM"/>
    </source>
</evidence>
<sequence length="727" mass="75938">MSRATPPRLARFLVRLGSSATGRGPTEHTRVVVLAAATAALTATVLGLVAILATFEGRDLREAQRQPRITDTTEQAVAWWGERPDSVTREQHSVVYLDPVDRDADPPPGLDEWPEPGEVHMSPALARAEPGIGERYGDPTGTIGPRGLLSPTERLAYVGLPDGATVPEDWMYPIRGFGPPGSYPFGENITITPAAPALMVASYVTLVLLPAGTLFVVAARYAARGRDRRAALLTALGAHARHQFLTGAAGCLPAVLAGTAVGAAFAAPLLLTDTAVPGIDYTVRGGDLRRVWWAVPAAVAGSALTAVLGYAMLHARRSQRGVTRPRPASDHVATWKLGVFALGTTLASGAALLPPGNWWTIPVYAVGLLCALALAPSALAAAFARLGSGIARRGARAGRPTWLVAGRWYHHRPGTLARLVAPVVIGVVTVVNIQYFAVSDTPMTVQAREANERVGGSALLVSAHELDERRVSEAVRELPDRARAAGLVTASQDRGRTTLRAPCSVLRSLRLECATDPAPITSDAGDMRVTELLRWQVTDSARVRAGSTVPDGGQLDQLVVLSPTEQPLSRSRVHTAVQPVLGPTTQVDELASFERSAANARLSEWGVLLGTYGLGLLAAAGVVSAGANVLEAGRVMAPVSALTGRRRWHVGTAVAVLTVPMSVAAVMASGLSVPLGTVIQQSRQVPVTPPDTLAGITVGAVALALAAGVGAGMVTARTAAAWRPGQE</sequence>
<keyword evidence="1" id="KW-0812">Transmembrane</keyword>
<gene>
    <name evidence="2" type="ORF">FHX37_4592</name>
</gene>
<evidence type="ECO:0000313" key="3">
    <source>
        <dbReference type="Proteomes" id="UP000317422"/>
    </source>
</evidence>
<keyword evidence="3" id="KW-1185">Reference proteome</keyword>
<evidence type="ECO:0000256" key="1">
    <source>
        <dbReference type="SAM" id="Phobius"/>
    </source>
</evidence>
<keyword evidence="1" id="KW-1133">Transmembrane helix</keyword>
<evidence type="ECO:0000313" key="2">
    <source>
        <dbReference type="EMBL" id="TQN27861.1"/>
    </source>
</evidence>
<feature type="transmembrane region" description="Helical" evidence="1">
    <location>
        <begin position="416"/>
        <end position="437"/>
    </location>
</feature>
<reference evidence="2 3" key="1">
    <citation type="submission" date="2019-06" db="EMBL/GenBank/DDBJ databases">
        <title>Sequencing the genomes of 1000 actinobacteria strains.</title>
        <authorList>
            <person name="Klenk H.-P."/>
        </authorList>
    </citation>
    <scope>NUCLEOTIDE SEQUENCE [LARGE SCALE GENOMIC DNA]</scope>
    <source>
        <strain evidence="2 3">DSM 45015</strain>
    </source>
</reference>
<feature type="transmembrane region" description="Helical" evidence="1">
    <location>
        <begin position="244"/>
        <end position="271"/>
    </location>
</feature>
<comment type="caution">
    <text evidence="2">The sequence shown here is derived from an EMBL/GenBank/DDBJ whole genome shotgun (WGS) entry which is preliminary data.</text>
</comment>
<dbReference type="OrthoDB" id="3258069at2"/>
<accession>A0A543N7Q2</accession>
<protein>
    <recommendedName>
        <fullName evidence="4">FtsX-like permease family protein</fullName>
    </recommendedName>
</protein>
<name>A0A543N7Q2_9ACTN</name>
<feature type="transmembrane region" description="Helical" evidence="1">
    <location>
        <begin position="650"/>
        <end position="673"/>
    </location>
</feature>
<feature type="transmembrane region" description="Helical" evidence="1">
    <location>
        <begin position="291"/>
        <end position="313"/>
    </location>
</feature>
<feature type="transmembrane region" description="Helical" evidence="1">
    <location>
        <begin position="693"/>
        <end position="714"/>
    </location>
</feature>
<feature type="transmembrane region" description="Helical" evidence="1">
    <location>
        <begin position="200"/>
        <end position="223"/>
    </location>
</feature>
<feature type="transmembrane region" description="Helical" evidence="1">
    <location>
        <begin position="334"/>
        <end position="353"/>
    </location>
</feature>
<dbReference type="AlphaFoldDB" id="A0A543N7Q2"/>
<feature type="transmembrane region" description="Helical" evidence="1">
    <location>
        <begin position="359"/>
        <end position="384"/>
    </location>
</feature>
<organism evidence="2 3">
    <name type="scientific">Haloactinospora alba</name>
    <dbReference type="NCBI Taxonomy" id="405555"/>
    <lineage>
        <taxon>Bacteria</taxon>
        <taxon>Bacillati</taxon>
        <taxon>Actinomycetota</taxon>
        <taxon>Actinomycetes</taxon>
        <taxon>Streptosporangiales</taxon>
        <taxon>Nocardiopsidaceae</taxon>
        <taxon>Haloactinospora</taxon>
    </lineage>
</organism>
<feature type="transmembrane region" description="Helical" evidence="1">
    <location>
        <begin position="605"/>
        <end position="630"/>
    </location>
</feature>
<dbReference type="RefSeq" id="WP_141926265.1">
    <property type="nucleotide sequence ID" value="NZ_VFQC01000003.1"/>
</dbReference>
<dbReference type="Proteomes" id="UP000317422">
    <property type="component" value="Unassembled WGS sequence"/>
</dbReference>
<keyword evidence="1" id="KW-0472">Membrane</keyword>